<evidence type="ECO:0000256" key="1">
    <source>
        <dbReference type="ARBA" id="ARBA00022801"/>
    </source>
</evidence>
<comment type="caution">
    <text evidence="4">Lacks conserved residue(s) required for the propagation of feature annotation.</text>
</comment>
<evidence type="ECO:0000259" key="5">
    <source>
        <dbReference type="PROSITE" id="PS51635"/>
    </source>
</evidence>
<feature type="short sequence motif" description="GXSXG" evidence="4">
    <location>
        <begin position="151"/>
        <end position="155"/>
    </location>
</feature>
<proteinExistence type="predicted"/>
<evidence type="ECO:0000313" key="6">
    <source>
        <dbReference type="EMBL" id="NDV31146.1"/>
    </source>
</evidence>
<dbReference type="EMBL" id="GIBP01002177">
    <property type="protein sequence ID" value="NDV31146.1"/>
    <property type="molecule type" value="Transcribed_RNA"/>
</dbReference>
<dbReference type="GO" id="GO:0004806">
    <property type="term" value="F:triacylglycerol lipase activity"/>
    <property type="evidence" value="ECO:0007669"/>
    <property type="project" value="InterPro"/>
</dbReference>
<dbReference type="Pfam" id="PF01734">
    <property type="entry name" value="Patatin"/>
    <property type="match status" value="1"/>
</dbReference>
<dbReference type="Pfam" id="PF11815">
    <property type="entry name" value="DUF3336"/>
    <property type="match status" value="1"/>
</dbReference>
<dbReference type="PANTHER" id="PTHR14226">
    <property type="entry name" value="NEUROPATHY TARGET ESTERASE/SWISS CHEESE D.MELANOGASTER"/>
    <property type="match status" value="1"/>
</dbReference>
<keyword evidence="3 4" id="KW-0443">Lipid metabolism</keyword>
<dbReference type="InterPro" id="IPR021771">
    <property type="entry name" value="Triacylglycerol_lipase_N"/>
</dbReference>
<feature type="active site" description="Proton acceptor" evidence="4">
    <location>
        <position position="299"/>
    </location>
</feature>
<dbReference type="PANTHER" id="PTHR14226:SF10">
    <property type="entry name" value="TRIACYLGLYCEROL LIPASE 4-RELATED"/>
    <property type="match status" value="1"/>
</dbReference>
<feature type="domain" description="PNPLA" evidence="5">
    <location>
        <begin position="120"/>
        <end position="312"/>
    </location>
</feature>
<dbReference type="GO" id="GO:0016042">
    <property type="term" value="P:lipid catabolic process"/>
    <property type="evidence" value="ECO:0007669"/>
    <property type="project" value="UniProtKB-UniRule"/>
</dbReference>
<keyword evidence="1 4" id="KW-0378">Hydrolase</keyword>
<dbReference type="InterPro" id="IPR002641">
    <property type="entry name" value="PNPLA_dom"/>
</dbReference>
<dbReference type="Gene3D" id="3.40.1090.10">
    <property type="entry name" value="Cytosolic phospholipase A2 catalytic domain"/>
    <property type="match status" value="2"/>
</dbReference>
<reference evidence="6" key="1">
    <citation type="journal article" date="2020" name="J. Eukaryot. Microbiol.">
        <title>De novo Sequencing, Assembly and Annotation of the Transcriptome for the Free-Living Testate Amoeba Arcella intermedia.</title>
        <authorList>
            <person name="Ribeiro G.M."/>
            <person name="Porfirio-Sousa A.L."/>
            <person name="Maurer-Alcala X.X."/>
            <person name="Katz L.A."/>
            <person name="Lahr D.J.G."/>
        </authorList>
    </citation>
    <scope>NUCLEOTIDE SEQUENCE</scope>
</reference>
<feature type="active site" description="Nucleophile" evidence="4">
    <location>
        <position position="153"/>
    </location>
</feature>
<dbReference type="InterPro" id="IPR016035">
    <property type="entry name" value="Acyl_Trfase/lysoPLipase"/>
</dbReference>
<accession>A0A6B2L2G9</accession>
<evidence type="ECO:0000256" key="4">
    <source>
        <dbReference type="PROSITE-ProRule" id="PRU01161"/>
    </source>
</evidence>
<keyword evidence="2 4" id="KW-0442">Lipid degradation</keyword>
<evidence type="ECO:0000256" key="2">
    <source>
        <dbReference type="ARBA" id="ARBA00022963"/>
    </source>
</evidence>
<sequence>MLLDQLEGNESWKDDPESNTYDFNLISSRCTCLKIARQEMETNRDLLVRILRSGLLRNLGGIGQPELYTRVHVGTKKLIEDYVETVTSSLKALVDDETFPLHDKFDFFWETRQSFGRSALLLSGGATLGLYHLGVIKTLFEHDLLPRVISGSSVGSIIASIVAVHTDEELPELFALKTVSFSAFDPVGSRWRKINRLFRQGVLMDVKKLQSYIRSQIKDLTFREAYSRTKRILNITVAPANSFESPRLLNYLTSPDVLIWSAASASCALTGLYEPVELMVKDLKGDLVPYHPSPLKWSDGSVTTDLPVARLSELFNVNHFIVSQVNPHVIPFISGTRNQANGQGIYSKFITLCKSEIIHRINQAADLGIIPRKLDFLASVSGQSYKGHITIVPTLKLEDYANLLANPTVPWIKECMLKSERNTWEILSMIKHHCAIELELDKAVHSLRKTVDSMNPERALYIYNRKNKNF</sequence>
<dbReference type="SUPFAM" id="SSF52151">
    <property type="entry name" value="FabD/lysophospholipase-like"/>
    <property type="match status" value="1"/>
</dbReference>
<evidence type="ECO:0000256" key="3">
    <source>
        <dbReference type="ARBA" id="ARBA00023098"/>
    </source>
</evidence>
<dbReference type="AlphaFoldDB" id="A0A6B2L2G9"/>
<name>A0A6B2L2G9_9EUKA</name>
<dbReference type="InterPro" id="IPR050301">
    <property type="entry name" value="NTE"/>
</dbReference>
<organism evidence="6">
    <name type="scientific">Arcella intermedia</name>
    <dbReference type="NCBI Taxonomy" id="1963864"/>
    <lineage>
        <taxon>Eukaryota</taxon>
        <taxon>Amoebozoa</taxon>
        <taxon>Tubulinea</taxon>
        <taxon>Elardia</taxon>
        <taxon>Arcellinida</taxon>
        <taxon>Sphaerothecina</taxon>
        <taxon>Arcellidae</taxon>
        <taxon>Arcella</taxon>
    </lineage>
</organism>
<dbReference type="PROSITE" id="PS51635">
    <property type="entry name" value="PNPLA"/>
    <property type="match status" value="1"/>
</dbReference>
<protein>
    <recommendedName>
        <fullName evidence="5">PNPLA domain-containing protein</fullName>
    </recommendedName>
</protein>